<evidence type="ECO:0000313" key="3">
    <source>
        <dbReference type="Proteomes" id="UP000719267"/>
    </source>
</evidence>
<feature type="transmembrane region" description="Helical" evidence="1">
    <location>
        <begin position="316"/>
        <end position="333"/>
    </location>
</feature>
<keyword evidence="1" id="KW-0812">Transmembrane</keyword>
<feature type="transmembrane region" description="Helical" evidence="1">
    <location>
        <begin position="135"/>
        <end position="156"/>
    </location>
</feature>
<feature type="transmembrane region" description="Helical" evidence="1">
    <location>
        <begin position="276"/>
        <end position="296"/>
    </location>
</feature>
<feature type="transmembrane region" description="Helical" evidence="1">
    <location>
        <begin position="104"/>
        <end position="123"/>
    </location>
</feature>
<accession>A0ABS6W4V9</accession>
<reference evidence="2 3" key="1">
    <citation type="submission" date="2021-07" db="EMBL/GenBank/DDBJ databases">
        <title>Mesonia aestuariivivens sp. nov., isolated from a tidal flat.</title>
        <authorList>
            <person name="Kim Y.-O."/>
            <person name="Yoon J.-H."/>
        </authorList>
    </citation>
    <scope>NUCLEOTIDE SEQUENCE [LARGE SCALE GENOMIC DNA]</scope>
    <source>
        <strain evidence="2 3">JHPTF-M18</strain>
    </source>
</reference>
<keyword evidence="1" id="KW-0472">Membrane</keyword>
<proteinExistence type="predicted"/>
<organism evidence="2 3">
    <name type="scientific">Mesonia aestuariivivens</name>
    <dbReference type="NCBI Taxonomy" id="2796128"/>
    <lineage>
        <taxon>Bacteria</taxon>
        <taxon>Pseudomonadati</taxon>
        <taxon>Bacteroidota</taxon>
        <taxon>Flavobacteriia</taxon>
        <taxon>Flavobacteriales</taxon>
        <taxon>Flavobacteriaceae</taxon>
        <taxon>Mesonia</taxon>
    </lineage>
</organism>
<feature type="transmembrane region" description="Helical" evidence="1">
    <location>
        <begin position="12"/>
        <end position="32"/>
    </location>
</feature>
<evidence type="ECO:0000256" key="1">
    <source>
        <dbReference type="SAM" id="Phobius"/>
    </source>
</evidence>
<feature type="transmembrane region" description="Helical" evidence="1">
    <location>
        <begin position="162"/>
        <end position="182"/>
    </location>
</feature>
<keyword evidence="1" id="KW-1133">Transmembrane helix</keyword>
<feature type="transmembrane region" description="Helical" evidence="1">
    <location>
        <begin position="370"/>
        <end position="392"/>
    </location>
</feature>
<keyword evidence="3" id="KW-1185">Reference proteome</keyword>
<feature type="transmembrane region" description="Helical" evidence="1">
    <location>
        <begin position="229"/>
        <end position="247"/>
    </location>
</feature>
<sequence>MSKTRKTVLYNFSGTLFDKGLPLIIGLLASNYMNSSDFGIWTLYYQFLLIINAVCISSLLGFFNRKFYEYPISKRKMYIYNYPILFLMISIVTIFFYLFFSDTVAFFIIEILLVFAFLIYNYLSQFLRFNGQDKLYMILSMVRTLVFGLLILYVILSKGVLTYLEIISFFLIGHIPIIFYSLKKINFTRAYTNSEPKEFISLASYGLLTSTTGGIDKFAIVFIGNSTAFLGVYAYFYTIATATNLIVEAGKKIFTPLQFKSFSKFGKLQKGIQKKINYFILFLGFLQVFLPQLLYWFLMKLNLVNDSFSHYENPELLILIFSIGFYIFSIYHFINPKLIYYKKSLLMSCSLIISIVIYLILLFVTQSNSYIGLAILKTVLLSLITIFTFFTLKLIKLNVDK</sequence>
<gene>
    <name evidence="2" type="ORF">KW502_13945</name>
</gene>
<protein>
    <recommendedName>
        <fullName evidence="4">Polysaccharide biosynthesis protein</fullName>
    </recommendedName>
</protein>
<feature type="transmembrane region" description="Helical" evidence="1">
    <location>
        <begin position="77"/>
        <end position="98"/>
    </location>
</feature>
<feature type="transmembrane region" description="Helical" evidence="1">
    <location>
        <begin position="44"/>
        <end position="65"/>
    </location>
</feature>
<feature type="transmembrane region" description="Helical" evidence="1">
    <location>
        <begin position="202"/>
        <end position="223"/>
    </location>
</feature>
<evidence type="ECO:0000313" key="2">
    <source>
        <dbReference type="EMBL" id="MBW2962892.1"/>
    </source>
</evidence>
<dbReference type="RefSeq" id="WP_219041176.1">
    <property type="nucleotide sequence ID" value="NZ_JAHWDF010000020.1"/>
</dbReference>
<dbReference type="Proteomes" id="UP000719267">
    <property type="component" value="Unassembled WGS sequence"/>
</dbReference>
<comment type="caution">
    <text evidence="2">The sequence shown here is derived from an EMBL/GenBank/DDBJ whole genome shotgun (WGS) entry which is preliminary data.</text>
</comment>
<dbReference type="EMBL" id="JAHWDF010000020">
    <property type="protein sequence ID" value="MBW2962892.1"/>
    <property type="molecule type" value="Genomic_DNA"/>
</dbReference>
<feature type="transmembrane region" description="Helical" evidence="1">
    <location>
        <begin position="345"/>
        <end position="364"/>
    </location>
</feature>
<name>A0ABS6W4V9_9FLAO</name>
<evidence type="ECO:0008006" key="4">
    <source>
        <dbReference type="Google" id="ProtNLM"/>
    </source>
</evidence>